<dbReference type="PANTHER" id="PTHR43968:SF6">
    <property type="entry name" value="GLUTATHIONE S-TRANSFERASE OMEGA"/>
    <property type="match status" value="1"/>
</dbReference>
<reference evidence="1" key="1">
    <citation type="submission" date="2023-04" db="EMBL/GenBank/DDBJ databases">
        <title>Aspergillus oryzae NBRC 4228.</title>
        <authorList>
            <person name="Ichikawa N."/>
            <person name="Sato H."/>
            <person name="Tonouchi N."/>
        </authorList>
    </citation>
    <scope>NUCLEOTIDE SEQUENCE</scope>
    <source>
        <strain evidence="1">NBRC 4228</strain>
    </source>
</reference>
<accession>A0AAN4YM49</accession>
<proteinExistence type="predicted"/>
<evidence type="ECO:0000313" key="2">
    <source>
        <dbReference type="Proteomes" id="UP001165205"/>
    </source>
</evidence>
<name>A0AAN4YM49_ASPOZ</name>
<dbReference type="GO" id="GO:0005737">
    <property type="term" value="C:cytoplasm"/>
    <property type="evidence" value="ECO:0007669"/>
    <property type="project" value="TreeGrafter"/>
</dbReference>
<dbReference type="SUPFAM" id="SSF47616">
    <property type="entry name" value="GST C-terminal domain-like"/>
    <property type="match status" value="1"/>
</dbReference>
<dbReference type="AlphaFoldDB" id="A0AAN4YM49"/>
<organism evidence="1 2">
    <name type="scientific">Aspergillus oryzae</name>
    <name type="common">Yellow koji mold</name>
    <dbReference type="NCBI Taxonomy" id="5062"/>
    <lineage>
        <taxon>Eukaryota</taxon>
        <taxon>Fungi</taxon>
        <taxon>Dikarya</taxon>
        <taxon>Ascomycota</taxon>
        <taxon>Pezizomycotina</taxon>
        <taxon>Eurotiomycetes</taxon>
        <taxon>Eurotiomycetidae</taxon>
        <taxon>Eurotiales</taxon>
        <taxon>Aspergillaceae</taxon>
        <taxon>Aspergillus</taxon>
        <taxon>Aspergillus subgen. Circumdati</taxon>
    </lineage>
</organism>
<dbReference type="PANTHER" id="PTHR43968">
    <property type="match status" value="1"/>
</dbReference>
<dbReference type="InterPro" id="IPR050983">
    <property type="entry name" value="GST_Omega/HSP26"/>
</dbReference>
<dbReference type="Proteomes" id="UP001165205">
    <property type="component" value="Unassembled WGS sequence"/>
</dbReference>
<dbReference type="EMBL" id="BSYA01000121">
    <property type="protein sequence ID" value="GMG33579.1"/>
    <property type="molecule type" value="Genomic_DNA"/>
</dbReference>
<evidence type="ECO:0000313" key="1">
    <source>
        <dbReference type="EMBL" id="GMG33579.1"/>
    </source>
</evidence>
<protein>
    <submittedName>
        <fullName evidence="1">Unnamed protein product</fullName>
    </submittedName>
</protein>
<comment type="caution">
    <text evidence="1">The sequence shown here is derived from an EMBL/GenBank/DDBJ whole genome shotgun (WGS) entry which is preliminary data.</text>
</comment>
<dbReference type="Gene3D" id="1.20.1050.10">
    <property type="match status" value="1"/>
</dbReference>
<dbReference type="InterPro" id="IPR036282">
    <property type="entry name" value="Glutathione-S-Trfase_C_sf"/>
</dbReference>
<sequence>MSTQNQPSQKTYHTKATGLAALTVSNHSSENELKLYGSCFCLGGQGHSVSVYRVPNFYRVLQEQDEQKQISNAQELKDAFATLVNAADSQGPFFLGANISFVDVQVAPWIIRLSRVLKPYRAWPDPDAGSRWGAWVNAIEANEHVKATTSDDELYIDSYERYARRFP</sequence>
<gene>
    <name evidence="1" type="ORF">Aory04_000908500</name>
</gene>
<dbReference type="Pfam" id="PF13410">
    <property type="entry name" value="GST_C_2"/>
    <property type="match status" value="1"/>
</dbReference>